<feature type="compositionally biased region" description="Polar residues" evidence="5">
    <location>
        <begin position="1"/>
        <end position="26"/>
    </location>
</feature>
<evidence type="ECO:0000256" key="6">
    <source>
        <dbReference type="SAM" id="Phobius"/>
    </source>
</evidence>
<feature type="transmembrane region" description="Helical" evidence="6">
    <location>
        <begin position="416"/>
        <end position="437"/>
    </location>
</feature>
<gene>
    <name evidence="9" type="ORF">DdX_08189</name>
</gene>
<dbReference type="Pfam" id="PF03522">
    <property type="entry name" value="SLC12"/>
    <property type="match status" value="2"/>
</dbReference>
<evidence type="ECO:0000256" key="3">
    <source>
        <dbReference type="ARBA" id="ARBA00022989"/>
    </source>
</evidence>
<dbReference type="Proteomes" id="UP001201812">
    <property type="component" value="Unassembled WGS sequence"/>
</dbReference>
<feature type="transmembrane region" description="Helical" evidence="6">
    <location>
        <begin position="495"/>
        <end position="522"/>
    </location>
</feature>
<keyword evidence="4 6" id="KW-0472">Membrane</keyword>
<evidence type="ECO:0000313" key="9">
    <source>
        <dbReference type="EMBL" id="KAI1714916.1"/>
    </source>
</evidence>
<feature type="region of interest" description="Disordered" evidence="5">
    <location>
        <begin position="1"/>
        <end position="51"/>
    </location>
</feature>
<organism evidence="9 10">
    <name type="scientific">Ditylenchus destructor</name>
    <dbReference type="NCBI Taxonomy" id="166010"/>
    <lineage>
        <taxon>Eukaryota</taxon>
        <taxon>Metazoa</taxon>
        <taxon>Ecdysozoa</taxon>
        <taxon>Nematoda</taxon>
        <taxon>Chromadorea</taxon>
        <taxon>Rhabditida</taxon>
        <taxon>Tylenchina</taxon>
        <taxon>Tylenchomorpha</taxon>
        <taxon>Sphaerularioidea</taxon>
        <taxon>Anguinidae</taxon>
        <taxon>Anguininae</taxon>
        <taxon>Ditylenchus</taxon>
    </lineage>
</organism>
<proteinExistence type="predicted"/>
<feature type="region of interest" description="Disordered" evidence="5">
    <location>
        <begin position="277"/>
        <end position="303"/>
    </location>
</feature>
<dbReference type="GO" id="GO:0055078">
    <property type="term" value="P:sodium ion homeostasis"/>
    <property type="evidence" value="ECO:0007669"/>
    <property type="project" value="TreeGrafter"/>
</dbReference>
<dbReference type="PANTHER" id="PTHR11827">
    <property type="entry name" value="SOLUTE CARRIER FAMILY 12, CATION COTRANSPORTERS"/>
    <property type="match status" value="1"/>
</dbReference>
<feature type="compositionally biased region" description="Polar residues" evidence="5">
    <location>
        <begin position="105"/>
        <end position="124"/>
    </location>
</feature>
<dbReference type="GO" id="GO:0008511">
    <property type="term" value="F:sodium:potassium:chloride symporter activity"/>
    <property type="evidence" value="ECO:0007669"/>
    <property type="project" value="TreeGrafter"/>
</dbReference>
<feature type="compositionally biased region" description="Polar residues" evidence="5">
    <location>
        <begin position="1179"/>
        <end position="1192"/>
    </location>
</feature>
<feature type="transmembrane region" description="Helical" evidence="6">
    <location>
        <begin position="568"/>
        <end position="589"/>
    </location>
</feature>
<feature type="region of interest" description="Disordered" evidence="5">
    <location>
        <begin position="379"/>
        <end position="409"/>
    </location>
</feature>
<feature type="compositionally biased region" description="Polar residues" evidence="5">
    <location>
        <begin position="1117"/>
        <end position="1135"/>
    </location>
</feature>
<reference evidence="9" key="1">
    <citation type="submission" date="2022-01" db="EMBL/GenBank/DDBJ databases">
        <title>Genome Sequence Resource for Two Populations of Ditylenchus destructor, the Migratory Endoparasitic Phytonematode.</title>
        <authorList>
            <person name="Zhang H."/>
            <person name="Lin R."/>
            <person name="Xie B."/>
        </authorList>
    </citation>
    <scope>NUCLEOTIDE SEQUENCE</scope>
    <source>
        <strain evidence="9">BazhouSP</strain>
    </source>
</reference>
<dbReference type="InterPro" id="IPR018491">
    <property type="entry name" value="SLC12_C"/>
</dbReference>
<dbReference type="Gene3D" id="1.20.1740.10">
    <property type="entry name" value="Amino acid/polyamine transporter I"/>
    <property type="match status" value="1"/>
</dbReference>
<dbReference type="Pfam" id="PF00324">
    <property type="entry name" value="AA_permease"/>
    <property type="match status" value="1"/>
</dbReference>
<feature type="domain" description="SLC12A transporter C-terminal" evidence="8">
    <location>
        <begin position="931"/>
        <end position="1156"/>
    </location>
</feature>
<evidence type="ECO:0000313" key="10">
    <source>
        <dbReference type="Proteomes" id="UP001201812"/>
    </source>
</evidence>
<feature type="compositionally biased region" description="Polar residues" evidence="5">
    <location>
        <begin position="37"/>
        <end position="51"/>
    </location>
</feature>
<feature type="domain" description="Amino acid permease/ SLC12A" evidence="7">
    <location>
        <begin position="421"/>
        <end position="922"/>
    </location>
</feature>
<evidence type="ECO:0000259" key="7">
    <source>
        <dbReference type="Pfam" id="PF00324"/>
    </source>
</evidence>
<feature type="transmembrane region" description="Helical" evidence="6">
    <location>
        <begin position="623"/>
        <end position="645"/>
    </location>
</feature>
<accession>A0AAD4N2N5</accession>
<feature type="compositionally biased region" description="Polar residues" evidence="5">
    <location>
        <begin position="157"/>
        <end position="167"/>
    </location>
</feature>
<feature type="region of interest" description="Disordered" evidence="5">
    <location>
        <begin position="101"/>
        <end position="124"/>
    </location>
</feature>
<feature type="transmembrane region" description="Helical" evidence="6">
    <location>
        <begin position="845"/>
        <end position="878"/>
    </location>
</feature>
<dbReference type="EMBL" id="JAKKPZ010000012">
    <property type="protein sequence ID" value="KAI1714916.1"/>
    <property type="molecule type" value="Genomic_DNA"/>
</dbReference>
<comment type="subcellular location">
    <subcellularLocation>
        <location evidence="1">Membrane</location>
        <topology evidence="1">Multi-pass membrane protein</topology>
    </subcellularLocation>
</comment>
<sequence length="1505" mass="166079">MATTNNIGSLRNGFTSATNLQQQNGIFESATDRGSERASSASTSPRKASRFQVSKSDLTGFCAPIGPTCSSAVSLSPFYQNGYMDPENEPKIRSASAAPGVPQFVLSNSPSQDGSSRASSSNSMDLYDKNSEICANELTNGSMKESDCPKRRGSNIEKCTSGSSTRKMSAPNIQPIRKISSSGRFTILGPPTAPEDPSTSLTLDINFINDSKAHNSVLLSPLPASPTSVTSNTSTLNNFSNCKENWVQNENQIENDTNTKPTETIPSRIVHFNVGDETSRLDEVDRAKPSSPTGAPNESTFDNMATNNKSWRYMRTLEHPPIIGFYQETAADGMPLTRPSMYELLHGQGDKCEKYQSENATLLETEEIVTTAQQLIPSSKSGKNTKLKDNNVPKLDITGEPVAKTNQPNSGGRSKFGWIEGVFFRCLLNIFGVMLYLRVSWVSGQAGIGLGSLVVLLASTVTTITALSTCAICTNGDVKGGGAYFLISRSLGPEFGGSIGLIFSVANAVGAAMYVVGFAETVRDLLREYSIEIFDGGMNDVRVVGLVTCIFLMAIVFIGTSFESKMQMGLLVILTLSILDYFIGSFLSISDSQRRRGITGYSSATGIMAGANISGDLADPQRAIPLGTLLAILVTTLIYLVTVFATGATCVRDADGINFPILLSETSAYFNITGPTFDQTSSALELDQDGSLSRKWLFASYEAPACAHNNSCPFGLLNYFQVMEAESLWGPLITAGIFAATLSSALASLVSAPKIFQAVCKDRLFPYINYFAKGFGKDEEPRRAYALGFVISMVMILIGDLNAIAPIISNFFLCSYALINYACFDSSFAHSPGFRPAFRFYNMWVSLIGCLLCVTVMFIVSWFTALLTFFFFALLFMYIARRKPDVNWGASTQAHSYRNAILGVTRLENTDEHVKNYRPQILVLAGNPATRPSLVDFVYNITKGSSLLICGCVIQHSPTDSVFSTIRRLNEQIRIWLRKRHIKSFFTCVANPNLRYGVRSLVQAGGLGKLKPNILIVGFKQNWAKAISEFDGEIDQTSEVFVKALEEINDYFGIIQDAFDSSMGVALFRCGSNGLDYSDTMRQHNMFTRMPNVASATNINQSASPSKGSFADEKLATNLNVESRSPGRTDSSNVTERIDAGSIMNGYLDEEQTDEDEAPSDAENTELGSSEGNVISKPNPDQISSPKISRNSNDYFYYDTAEEAITKSRLNTKQSDDMKPLLCKSSESALNKKNEPKRHITIKMENEDDSNKWRETRPRVLDSAKKHDEMAVTFDSQRMRRRRSKEKASIFSLMSTRRMTTAQRELLLSINRFQRKIKRGTIDVWWLYDDGGLTLLIPYLLTLPKSYLEHAKMRIFTISMTASGIEQEQRNMAALLNKFRIEYSDLHVICDMSRKPKAETQSEFYKLIAPFRISPTSDEKHILPGLITDAELNSQREKTMRNLRIADLLQQHSTDADLVVLSLPVPRKGMVSACLYMAWLDMMTRDLPPTLLVRGNQNSVLTFYS</sequence>
<feature type="region of interest" description="Disordered" evidence="5">
    <location>
        <begin position="1117"/>
        <end position="1192"/>
    </location>
</feature>
<keyword evidence="10" id="KW-1185">Reference proteome</keyword>
<evidence type="ECO:0000256" key="1">
    <source>
        <dbReference type="ARBA" id="ARBA00004141"/>
    </source>
</evidence>
<feature type="compositionally biased region" description="Basic and acidic residues" evidence="5">
    <location>
        <begin position="277"/>
        <end position="288"/>
    </location>
</feature>
<feature type="domain" description="SLC12A transporter C-terminal" evidence="8">
    <location>
        <begin position="1227"/>
        <end position="1505"/>
    </location>
</feature>
<protein>
    <submittedName>
        <fullName evidence="9">Solute carrier family 12 domain-containing protein</fullName>
    </submittedName>
</protein>
<evidence type="ECO:0000256" key="2">
    <source>
        <dbReference type="ARBA" id="ARBA00022692"/>
    </source>
</evidence>
<dbReference type="GO" id="GO:0006884">
    <property type="term" value="P:cell volume homeostasis"/>
    <property type="evidence" value="ECO:0007669"/>
    <property type="project" value="TreeGrafter"/>
</dbReference>
<feature type="compositionally biased region" description="Polar residues" evidence="5">
    <location>
        <begin position="290"/>
        <end position="303"/>
    </location>
</feature>
<keyword evidence="3 6" id="KW-1133">Transmembrane helix</keyword>
<keyword evidence="2 6" id="KW-0812">Transmembrane</keyword>
<dbReference type="GO" id="GO:1990573">
    <property type="term" value="P:potassium ion import across plasma membrane"/>
    <property type="evidence" value="ECO:0007669"/>
    <property type="project" value="TreeGrafter"/>
</dbReference>
<dbReference type="GO" id="GO:0055075">
    <property type="term" value="P:potassium ion homeostasis"/>
    <property type="evidence" value="ECO:0007669"/>
    <property type="project" value="TreeGrafter"/>
</dbReference>
<dbReference type="GO" id="GO:0016020">
    <property type="term" value="C:membrane"/>
    <property type="evidence" value="ECO:0007669"/>
    <property type="project" value="UniProtKB-SubCell"/>
</dbReference>
<dbReference type="PANTHER" id="PTHR11827:SF103">
    <property type="entry name" value="SODIUM CHLORIDE COTRANSPORTER 69, ISOFORM E"/>
    <property type="match status" value="1"/>
</dbReference>
<feature type="transmembrane region" description="Helical" evidence="6">
    <location>
        <begin position="728"/>
        <end position="752"/>
    </location>
</feature>
<feature type="transmembrane region" description="Helical" evidence="6">
    <location>
        <begin position="449"/>
        <end position="475"/>
    </location>
</feature>
<evidence type="ECO:0000256" key="4">
    <source>
        <dbReference type="ARBA" id="ARBA00023136"/>
    </source>
</evidence>
<feature type="transmembrane region" description="Helical" evidence="6">
    <location>
        <begin position="784"/>
        <end position="801"/>
    </location>
</feature>
<name>A0AAD4N2N5_9BILA</name>
<dbReference type="FunFam" id="1.20.1740.10:FF:000114">
    <property type="entry name" value="Solute carrier family 12 member 1"/>
    <property type="match status" value="1"/>
</dbReference>
<comment type="caution">
    <text evidence="9">The sequence shown here is derived from an EMBL/GenBank/DDBJ whole genome shotgun (WGS) entry which is preliminary data.</text>
</comment>
<evidence type="ECO:0000259" key="8">
    <source>
        <dbReference type="Pfam" id="PF03522"/>
    </source>
</evidence>
<evidence type="ECO:0000256" key="5">
    <source>
        <dbReference type="SAM" id="MobiDB-lite"/>
    </source>
</evidence>
<dbReference type="InterPro" id="IPR004842">
    <property type="entry name" value="SLC12A_fam"/>
</dbReference>
<feature type="region of interest" description="Disordered" evidence="5">
    <location>
        <begin position="142"/>
        <end position="169"/>
    </location>
</feature>
<dbReference type="InterPro" id="IPR004841">
    <property type="entry name" value="AA-permease/SLC12A_dom"/>
</dbReference>
<feature type="compositionally biased region" description="Acidic residues" evidence="5">
    <location>
        <begin position="1148"/>
        <end position="1164"/>
    </location>
</feature>
<dbReference type="GO" id="GO:0055064">
    <property type="term" value="P:chloride ion homeostasis"/>
    <property type="evidence" value="ECO:0007669"/>
    <property type="project" value="TreeGrafter"/>
</dbReference>
<feature type="transmembrane region" description="Helical" evidence="6">
    <location>
        <begin position="543"/>
        <end position="562"/>
    </location>
</feature>